<proteinExistence type="predicted"/>
<evidence type="ECO:0000313" key="2">
    <source>
        <dbReference type="EMBL" id="CAG5897917.1"/>
    </source>
</evidence>
<feature type="compositionally biased region" description="Polar residues" evidence="1">
    <location>
        <begin position="247"/>
        <end position="257"/>
    </location>
</feature>
<dbReference type="GO" id="GO:0005085">
    <property type="term" value="F:guanyl-nucleotide exchange factor activity"/>
    <property type="evidence" value="ECO:0007669"/>
    <property type="project" value="InterPro"/>
</dbReference>
<feature type="compositionally biased region" description="Polar residues" evidence="1">
    <location>
        <begin position="327"/>
        <end position="355"/>
    </location>
</feature>
<feature type="compositionally biased region" description="Polar residues" evidence="1">
    <location>
        <begin position="10"/>
        <end position="26"/>
    </location>
</feature>
<feature type="compositionally biased region" description="Polar residues" evidence="1">
    <location>
        <begin position="391"/>
        <end position="402"/>
    </location>
</feature>
<dbReference type="EMBL" id="CAJRST010008890">
    <property type="protein sequence ID" value="CAG5897917.1"/>
    <property type="molecule type" value="Genomic_DNA"/>
</dbReference>
<name>A0A8S4AYG9_9TELE</name>
<feature type="region of interest" description="Disordered" evidence="1">
    <location>
        <begin position="562"/>
        <end position="593"/>
    </location>
</feature>
<dbReference type="PANTHER" id="PTHR47503">
    <property type="entry name" value="PURKINJE CELL PROTEIN 2"/>
    <property type="match status" value="1"/>
</dbReference>
<dbReference type="Pfam" id="PF02188">
    <property type="entry name" value="GoLoco"/>
    <property type="match status" value="3"/>
</dbReference>
<keyword evidence="3" id="KW-1185">Reference proteome</keyword>
<dbReference type="InterPro" id="IPR003109">
    <property type="entry name" value="GoLoco_motif"/>
</dbReference>
<dbReference type="InterPro" id="IPR011990">
    <property type="entry name" value="TPR-like_helical_dom_sf"/>
</dbReference>
<feature type="region of interest" description="Disordered" evidence="1">
    <location>
        <begin position="280"/>
        <end position="299"/>
    </location>
</feature>
<dbReference type="PROSITE" id="PS50877">
    <property type="entry name" value="GOLOCO"/>
    <property type="match status" value="5"/>
</dbReference>
<feature type="region of interest" description="Disordered" evidence="1">
    <location>
        <begin position="624"/>
        <end position="655"/>
    </location>
</feature>
<dbReference type="AlphaFoldDB" id="A0A8S4AYG9"/>
<dbReference type="OrthoDB" id="286233at2759"/>
<feature type="compositionally biased region" description="Basic and acidic residues" evidence="1">
    <location>
        <begin position="624"/>
        <end position="640"/>
    </location>
</feature>
<evidence type="ECO:0000256" key="1">
    <source>
        <dbReference type="SAM" id="MobiDB-lite"/>
    </source>
</evidence>
<feature type="compositionally biased region" description="Low complexity" evidence="1">
    <location>
        <begin position="180"/>
        <end position="195"/>
    </location>
</feature>
<feature type="region of interest" description="Disordered" evidence="1">
    <location>
        <begin position="424"/>
        <end position="452"/>
    </location>
</feature>
<feature type="region of interest" description="Disordered" evidence="1">
    <location>
        <begin position="1"/>
        <end position="55"/>
    </location>
</feature>
<evidence type="ECO:0000313" key="3">
    <source>
        <dbReference type="Proteomes" id="UP000677803"/>
    </source>
</evidence>
<organism evidence="2 3">
    <name type="scientific">Menidia menidia</name>
    <name type="common">Atlantic silverside</name>
    <dbReference type="NCBI Taxonomy" id="238744"/>
    <lineage>
        <taxon>Eukaryota</taxon>
        <taxon>Metazoa</taxon>
        <taxon>Chordata</taxon>
        <taxon>Craniata</taxon>
        <taxon>Vertebrata</taxon>
        <taxon>Euteleostomi</taxon>
        <taxon>Actinopterygii</taxon>
        <taxon>Neopterygii</taxon>
        <taxon>Teleostei</taxon>
        <taxon>Neoteleostei</taxon>
        <taxon>Acanthomorphata</taxon>
        <taxon>Ovalentaria</taxon>
        <taxon>Atherinomorphae</taxon>
        <taxon>Atheriniformes</taxon>
        <taxon>Atherinopsidae</taxon>
        <taxon>Menidiinae</taxon>
        <taxon>Menidia</taxon>
    </lineage>
</organism>
<dbReference type="Proteomes" id="UP000677803">
    <property type="component" value="Unassembled WGS sequence"/>
</dbReference>
<gene>
    <name evidence="2" type="ORF">MMEN_LOCUS8947</name>
</gene>
<accession>A0A8S4AYG9</accession>
<feature type="region of interest" description="Disordered" evidence="1">
    <location>
        <begin position="156"/>
        <end position="206"/>
    </location>
</feature>
<feature type="region of interest" description="Disordered" evidence="1">
    <location>
        <begin position="232"/>
        <end position="258"/>
    </location>
</feature>
<feature type="region of interest" description="Disordered" evidence="1">
    <location>
        <begin position="382"/>
        <end position="412"/>
    </location>
</feature>
<dbReference type="InterPro" id="IPR042168">
    <property type="entry name" value="Pcp2"/>
</dbReference>
<comment type="caution">
    <text evidence="2">The sequence shown here is derived from an EMBL/GenBank/DDBJ whole genome shotgun (WGS) entry which is preliminary data.</text>
</comment>
<dbReference type="Gene3D" id="1.25.40.10">
    <property type="entry name" value="Tetratricopeptide repeat domain"/>
    <property type="match status" value="3"/>
</dbReference>
<dbReference type="PANTHER" id="PTHR47503:SF1">
    <property type="entry name" value="PURKINJE CELL PROTEIN 2 HOMOLOG"/>
    <property type="match status" value="1"/>
</dbReference>
<feature type="compositionally biased region" description="Low complexity" evidence="1">
    <location>
        <begin position="571"/>
        <end position="590"/>
    </location>
</feature>
<sequence>MMASAGVDLNSETADIQISVTQSSPDGDSKQLLEPINRLEVPPQRHRSSSLKTESPEEQLLFMNMISHGQRGRIDDQRCTLDPCRSAPCSPKHTDKNSAPNPETFFSLLADTQSRRLDDQRVSLPALPGLRNENRTSAGDSSYLCYMLSKVQGSRMDDQRCSLSQTPIPETERAPFNEKSTSGSGAARSASFSPGTDIGTKLIKDQKSQKQVLCPDELDSFMTLMNHSENRMDDQRCVLNGPRTTPKHQLSQKTQPQDSEKLLSLLESLQGSRIDDQRISLPSLPGIQNGGSTSTLTPAERDASQLCYMVSRVQSSRMDEQRCSAPQVLQSLTPSAQRKNSPSDTSGKPPQTSASYKIDKCRQEASLSTEQNQLIKMMTHAQSGRLEDQRCSLQSSRSTPVTPTHHGTADLPTDDQHVALVAPAGIHRKSDTKENRSNTNTYSPASPPLITVDEGTPATSRKYYSRSCSQPQITYEEPGSILSLPKSASFTPETEYQKDPNSPATLTVRVSMSVTPQPGQKHDYQIPEVFLTIGAPGENVVIPLSPVFGRPLSLDLNLVPKKEGKGRHLSPRCASPRKSPSRPSSPFRGPNTKAQFEQGKVMSCQISPDEDCFSLIEKVHTAQLHKGDQGGQKCKADPGKGKAIGKKEKKNSGNR</sequence>
<dbReference type="SMART" id="SM00390">
    <property type="entry name" value="GoLoco"/>
    <property type="match status" value="7"/>
</dbReference>
<protein>
    <submittedName>
        <fullName evidence="2">(Atlantic silverside) hypothetical protein</fullName>
    </submittedName>
</protein>
<feature type="region of interest" description="Disordered" evidence="1">
    <location>
        <begin position="317"/>
        <end position="365"/>
    </location>
</feature>
<reference evidence="2" key="1">
    <citation type="submission" date="2021-05" db="EMBL/GenBank/DDBJ databases">
        <authorList>
            <person name="Tigano A."/>
        </authorList>
    </citation>
    <scope>NUCLEOTIDE SEQUENCE</scope>
</reference>